<dbReference type="GO" id="GO:0004305">
    <property type="term" value="F:ethanolamine kinase activity"/>
    <property type="evidence" value="ECO:0000318"/>
    <property type="project" value="GO_Central"/>
</dbReference>
<comment type="similarity">
    <text evidence="1">Belongs to the choline/ethanolamine kinase family.</text>
</comment>
<dbReference type="AlphaFoldDB" id="A0A1Y1IAR1"/>
<dbReference type="PANTHER" id="PTHR22603:SF93">
    <property type="entry name" value="RE24176P"/>
    <property type="match status" value="1"/>
</dbReference>
<keyword evidence="2" id="KW-0175">Coiled coil</keyword>
<dbReference type="Gene3D" id="3.30.200.20">
    <property type="entry name" value="Phosphorylase Kinase, domain 1"/>
    <property type="match status" value="1"/>
</dbReference>
<dbReference type="EMBL" id="DF237203">
    <property type="protein sequence ID" value="GAQ85776.1"/>
    <property type="molecule type" value="Genomic_DNA"/>
</dbReference>
<dbReference type="OMA" id="FALIPKY"/>
<keyword evidence="4" id="KW-1185">Reference proteome</keyword>
<dbReference type="Proteomes" id="UP000054558">
    <property type="component" value="Unassembled WGS sequence"/>
</dbReference>
<feature type="coiled-coil region" evidence="2">
    <location>
        <begin position="192"/>
        <end position="219"/>
    </location>
</feature>
<dbReference type="InterPro" id="IPR011009">
    <property type="entry name" value="Kinase-like_dom_sf"/>
</dbReference>
<dbReference type="GO" id="GO:0006646">
    <property type="term" value="P:phosphatidylethanolamine biosynthetic process"/>
    <property type="evidence" value="ECO:0000318"/>
    <property type="project" value="GO_Central"/>
</dbReference>
<dbReference type="STRING" id="105231.A0A1Y1IAR1"/>
<protein>
    <submittedName>
        <fullName evidence="3">Choline kinase</fullName>
    </submittedName>
</protein>
<organism evidence="3 4">
    <name type="scientific">Klebsormidium nitens</name>
    <name type="common">Green alga</name>
    <name type="synonym">Ulothrix nitens</name>
    <dbReference type="NCBI Taxonomy" id="105231"/>
    <lineage>
        <taxon>Eukaryota</taxon>
        <taxon>Viridiplantae</taxon>
        <taxon>Streptophyta</taxon>
        <taxon>Klebsormidiophyceae</taxon>
        <taxon>Klebsormidiales</taxon>
        <taxon>Klebsormidiaceae</taxon>
        <taxon>Klebsormidium</taxon>
    </lineage>
</organism>
<name>A0A1Y1IAR1_KLENI</name>
<keyword evidence="3" id="KW-0418">Kinase</keyword>
<dbReference type="Gene3D" id="3.90.1200.10">
    <property type="match status" value="1"/>
</dbReference>
<evidence type="ECO:0000256" key="2">
    <source>
        <dbReference type="SAM" id="Coils"/>
    </source>
</evidence>
<dbReference type="Pfam" id="PF01633">
    <property type="entry name" value="Choline_kinase"/>
    <property type="match status" value="2"/>
</dbReference>
<proteinExistence type="inferred from homology"/>
<dbReference type="PANTHER" id="PTHR22603">
    <property type="entry name" value="CHOLINE/ETHANOALAMINE KINASE"/>
    <property type="match status" value="1"/>
</dbReference>
<reference evidence="3 4" key="1">
    <citation type="journal article" date="2014" name="Nat. Commun.">
        <title>Klebsormidium flaccidum genome reveals primary factors for plant terrestrial adaptation.</title>
        <authorList>
            <person name="Hori K."/>
            <person name="Maruyama F."/>
            <person name="Fujisawa T."/>
            <person name="Togashi T."/>
            <person name="Yamamoto N."/>
            <person name="Seo M."/>
            <person name="Sato S."/>
            <person name="Yamada T."/>
            <person name="Mori H."/>
            <person name="Tajima N."/>
            <person name="Moriyama T."/>
            <person name="Ikeuchi M."/>
            <person name="Watanabe M."/>
            <person name="Wada H."/>
            <person name="Kobayashi K."/>
            <person name="Saito M."/>
            <person name="Masuda T."/>
            <person name="Sasaki-Sekimoto Y."/>
            <person name="Mashiguchi K."/>
            <person name="Awai K."/>
            <person name="Shimojima M."/>
            <person name="Masuda S."/>
            <person name="Iwai M."/>
            <person name="Nobusawa T."/>
            <person name="Narise T."/>
            <person name="Kondo S."/>
            <person name="Saito H."/>
            <person name="Sato R."/>
            <person name="Murakawa M."/>
            <person name="Ihara Y."/>
            <person name="Oshima-Yamada Y."/>
            <person name="Ohtaka K."/>
            <person name="Satoh M."/>
            <person name="Sonobe K."/>
            <person name="Ishii M."/>
            <person name="Ohtani R."/>
            <person name="Kanamori-Sato M."/>
            <person name="Honoki R."/>
            <person name="Miyazaki D."/>
            <person name="Mochizuki H."/>
            <person name="Umetsu J."/>
            <person name="Higashi K."/>
            <person name="Shibata D."/>
            <person name="Kamiya Y."/>
            <person name="Sato N."/>
            <person name="Nakamura Y."/>
            <person name="Tabata S."/>
            <person name="Ida S."/>
            <person name="Kurokawa K."/>
            <person name="Ohta H."/>
        </authorList>
    </citation>
    <scope>NUCLEOTIDE SEQUENCE [LARGE SCALE GENOMIC DNA]</scope>
    <source>
        <strain evidence="3 4">NIES-2285</strain>
    </source>
</reference>
<sequence length="425" mass="47059">MGGIETLHPSLQSFPTGPPSLPLFSSDEVDLAEVAQVALPALQKISSQEWQEALRDVGEISVKRLSGALTNKVFECKWREPSGKSRRVLVRLYGSEVDAIFSREQEVETFERLSRHGYGPQLLAHFPAGRVEEWLHARTLTSPDLRDPVCSARIAAKLAVFHRLDMGAPRSAVVWPRMRAWLLTALEVASPLAAAEFCLAELEEEIAEMEAKLGGHNEEGGEAATGSFAERTVTEVGSGDEGGKGHCTGVSRAAAQDKLQAAGRSRWGIGFCHNDLQYGNLMADERTGAITIIDYEYAGYNPIAFDIANHFCEFAADYHSDTPHILDYSRYPSLEQRLRFCQAYLSALGDNPSAEDVASLVKEADRFTLVSHLQWGLWGVIFSASSNIEFDYAEYSRQRFRQYFLSKDGLLDRDSCLPATYGSRP</sequence>
<gene>
    <name evidence="3" type="ORF">KFL_002540100</name>
</gene>
<dbReference type="SUPFAM" id="SSF56112">
    <property type="entry name" value="Protein kinase-like (PK-like)"/>
    <property type="match status" value="1"/>
</dbReference>
<evidence type="ECO:0000313" key="4">
    <source>
        <dbReference type="Proteomes" id="UP000054558"/>
    </source>
</evidence>
<keyword evidence="3" id="KW-0808">Transferase</keyword>
<dbReference type="OrthoDB" id="2020716at2759"/>
<dbReference type="GO" id="GO:0006656">
    <property type="term" value="P:phosphatidylcholine biosynthetic process"/>
    <property type="evidence" value="ECO:0000318"/>
    <property type="project" value="GO_Central"/>
</dbReference>
<evidence type="ECO:0000313" key="3">
    <source>
        <dbReference type="EMBL" id="GAQ85776.1"/>
    </source>
</evidence>
<dbReference type="CDD" id="cd05157">
    <property type="entry name" value="ETNK_euk"/>
    <property type="match status" value="1"/>
</dbReference>
<accession>A0A1Y1IAR1</accession>
<dbReference type="GO" id="GO:0004103">
    <property type="term" value="F:choline kinase activity"/>
    <property type="evidence" value="ECO:0000318"/>
    <property type="project" value="GO_Central"/>
</dbReference>
<dbReference type="GO" id="GO:0005737">
    <property type="term" value="C:cytoplasm"/>
    <property type="evidence" value="ECO:0000318"/>
    <property type="project" value="GO_Central"/>
</dbReference>
<evidence type="ECO:0000256" key="1">
    <source>
        <dbReference type="ARBA" id="ARBA00038211"/>
    </source>
</evidence>